<dbReference type="PANTHER" id="PTHR33112:SF12">
    <property type="entry name" value="HETEROKARYON INCOMPATIBILITY DOMAIN-CONTAINING PROTEIN"/>
    <property type="match status" value="1"/>
</dbReference>
<reference evidence="2" key="1">
    <citation type="journal article" date="2020" name="Stud. Mycol.">
        <title>101 Dothideomycetes genomes: a test case for predicting lifestyles and emergence of pathogens.</title>
        <authorList>
            <person name="Haridas S."/>
            <person name="Albert R."/>
            <person name="Binder M."/>
            <person name="Bloem J."/>
            <person name="Labutti K."/>
            <person name="Salamov A."/>
            <person name="Andreopoulos B."/>
            <person name="Baker S."/>
            <person name="Barry K."/>
            <person name="Bills G."/>
            <person name="Bluhm B."/>
            <person name="Cannon C."/>
            <person name="Castanera R."/>
            <person name="Culley D."/>
            <person name="Daum C."/>
            <person name="Ezra D."/>
            <person name="Gonzalez J."/>
            <person name="Henrissat B."/>
            <person name="Kuo A."/>
            <person name="Liang C."/>
            <person name="Lipzen A."/>
            <person name="Lutzoni F."/>
            <person name="Magnuson J."/>
            <person name="Mondo S."/>
            <person name="Nolan M."/>
            <person name="Ohm R."/>
            <person name="Pangilinan J."/>
            <person name="Park H.-J."/>
            <person name="Ramirez L."/>
            <person name="Alfaro M."/>
            <person name="Sun H."/>
            <person name="Tritt A."/>
            <person name="Yoshinaga Y."/>
            <person name="Zwiers L.-H."/>
            <person name="Turgeon B."/>
            <person name="Goodwin S."/>
            <person name="Spatafora J."/>
            <person name="Crous P."/>
            <person name="Grigoriev I."/>
        </authorList>
    </citation>
    <scope>NUCLEOTIDE SEQUENCE</scope>
    <source>
        <strain evidence="2">Tuck. ex Michener</strain>
    </source>
</reference>
<evidence type="ECO:0000313" key="3">
    <source>
        <dbReference type="Proteomes" id="UP000800092"/>
    </source>
</evidence>
<dbReference type="EMBL" id="ML991785">
    <property type="protein sequence ID" value="KAF2236465.1"/>
    <property type="molecule type" value="Genomic_DNA"/>
</dbReference>
<feature type="domain" description="Heterokaryon incompatibility" evidence="1">
    <location>
        <begin position="165"/>
        <end position="305"/>
    </location>
</feature>
<dbReference type="InterPro" id="IPR010730">
    <property type="entry name" value="HET"/>
</dbReference>
<gene>
    <name evidence="2" type="ORF">EV356DRAFT_565603</name>
</gene>
<organism evidence="2 3">
    <name type="scientific">Viridothelium virens</name>
    <name type="common">Speckled blister lichen</name>
    <name type="synonym">Trypethelium virens</name>
    <dbReference type="NCBI Taxonomy" id="1048519"/>
    <lineage>
        <taxon>Eukaryota</taxon>
        <taxon>Fungi</taxon>
        <taxon>Dikarya</taxon>
        <taxon>Ascomycota</taxon>
        <taxon>Pezizomycotina</taxon>
        <taxon>Dothideomycetes</taxon>
        <taxon>Dothideomycetes incertae sedis</taxon>
        <taxon>Trypetheliales</taxon>
        <taxon>Trypetheliaceae</taxon>
        <taxon>Viridothelium</taxon>
    </lineage>
</organism>
<dbReference type="Pfam" id="PF06985">
    <property type="entry name" value="HET"/>
    <property type="match status" value="1"/>
</dbReference>
<accession>A0A6A6HEE7</accession>
<evidence type="ECO:0000313" key="2">
    <source>
        <dbReference type="EMBL" id="KAF2236465.1"/>
    </source>
</evidence>
<dbReference type="Proteomes" id="UP000800092">
    <property type="component" value="Unassembled WGS sequence"/>
</dbReference>
<dbReference type="PANTHER" id="PTHR33112">
    <property type="entry name" value="DOMAIN PROTEIN, PUTATIVE-RELATED"/>
    <property type="match status" value="1"/>
</dbReference>
<evidence type="ECO:0000259" key="1">
    <source>
        <dbReference type="Pfam" id="PF06985"/>
    </source>
</evidence>
<keyword evidence="3" id="KW-1185">Reference proteome</keyword>
<proteinExistence type="predicted"/>
<name>A0A6A6HEE7_VIRVR</name>
<protein>
    <submittedName>
        <fullName evidence="2">HET-domain-containing protein</fullName>
    </submittedName>
</protein>
<dbReference type="OrthoDB" id="5428863at2759"/>
<dbReference type="AlphaFoldDB" id="A0A6A6HEE7"/>
<sequence>MTPSKGSYLTASSAIHAMKRDVILDGHFEHGEPDQMVFLILSWSMYRLEASMRMDTNRKRSTARYICAILDPSYEGTTVEAQASTHGDGLSIAFNDVRYPYLALGSRNIDTGNLDFNMIRTWLSRCDSNHKLPCARITSDELKAICLIDVHQRKIVGYSNKSKEYLALSYVWGNVEQYVPGAGKADSDTILGNLPQIVEDALLVTNQLGKKYLWVDSICIDQTDKVQKAHQIAIMSQIYQGAYATIIAFSTTSANDRLPRVSSANTSWRQMSCTIDGIKILGFGPTLSHLVWHMRWGRRAWTYQEALLSPRCIYISKFQVYFECNAVTCCESVNESYSHIHQESSDGNYLPLTNTGVLRNPFTNVITEPGTALSLYSISATLFSRRTLTKQSDALNAFDGILQILQRKAYGGGFYWALPCAHLNWALTWRAHDARDQEIGLRSEFPTWS</sequence>